<organism evidence="3">
    <name type="scientific">Cladocopium goreaui</name>
    <dbReference type="NCBI Taxonomy" id="2562237"/>
    <lineage>
        <taxon>Eukaryota</taxon>
        <taxon>Sar</taxon>
        <taxon>Alveolata</taxon>
        <taxon>Dinophyceae</taxon>
        <taxon>Suessiales</taxon>
        <taxon>Symbiodiniaceae</taxon>
        <taxon>Cladocopium</taxon>
    </lineage>
</organism>
<dbReference type="InterPro" id="IPR007052">
    <property type="entry name" value="CS_dom"/>
</dbReference>
<feature type="domain" description="CS" evidence="2">
    <location>
        <begin position="120"/>
        <end position="226"/>
    </location>
</feature>
<accession>A0A9P1C1S2</accession>
<dbReference type="EMBL" id="CAMXCT030000779">
    <property type="protein sequence ID" value="CAL4770484.1"/>
    <property type="molecule type" value="Genomic_DNA"/>
</dbReference>
<comment type="caution">
    <text evidence="3">The sequence shown here is derived from an EMBL/GenBank/DDBJ whole genome shotgun (WGS) entry which is preliminary data.</text>
</comment>
<feature type="region of interest" description="Disordered" evidence="1">
    <location>
        <begin position="28"/>
        <end position="82"/>
    </location>
</feature>
<gene>
    <name evidence="3" type="ORF">C1SCF055_LOCUS10804</name>
</gene>
<dbReference type="CDD" id="cd00298">
    <property type="entry name" value="ACD_sHsps_p23-like"/>
    <property type="match status" value="1"/>
</dbReference>
<dbReference type="EMBL" id="CAMXCT010000779">
    <property type="protein sequence ID" value="CAI3983172.1"/>
    <property type="molecule type" value="Genomic_DNA"/>
</dbReference>
<reference evidence="3" key="1">
    <citation type="submission" date="2022-10" db="EMBL/GenBank/DDBJ databases">
        <authorList>
            <person name="Chen Y."/>
            <person name="Dougan E. K."/>
            <person name="Chan C."/>
            <person name="Rhodes N."/>
            <person name="Thang M."/>
        </authorList>
    </citation>
    <scope>NUCLEOTIDE SEQUENCE</scope>
</reference>
<proteinExistence type="predicted"/>
<evidence type="ECO:0000313" key="6">
    <source>
        <dbReference type="Proteomes" id="UP001152797"/>
    </source>
</evidence>
<sequence>MFGGKKLKDLTEEDIRNYAASLVSATSMHGGLEADEPERPDPSAEVAQRQQLAQAIAQNAKDGDASGYTDAPDREAPPEAPVAALPEPELSAEEQARLQVLAELDRSQMPAVKKDGNIQKTIEHYTFADSQSSATITVEADKDLYEGAAEHVKEEQIEVLSKDKELVVILHGVPTTKAANTYADWTLRLAPLCHSVESERTSWKLRKGKISVKLTKKKLQDWKRSVQI</sequence>
<dbReference type="Gene3D" id="2.60.40.790">
    <property type="match status" value="1"/>
</dbReference>
<evidence type="ECO:0000313" key="3">
    <source>
        <dbReference type="EMBL" id="CAI3983172.1"/>
    </source>
</evidence>
<dbReference type="Proteomes" id="UP001152797">
    <property type="component" value="Unassembled WGS sequence"/>
</dbReference>
<dbReference type="EMBL" id="CAMXCT020000779">
    <property type="protein sequence ID" value="CAL1136547.1"/>
    <property type="molecule type" value="Genomic_DNA"/>
</dbReference>
<dbReference type="PROSITE" id="PS51203">
    <property type="entry name" value="CS"/>
    <property type="match status" value="1"/>
</dbReference>
<dbReference type="InterPro" id="IPR008978">
    <property type="entry name" value="HSP20-like_chaperone"/>
</dbReference>
<evidence type="ECO:0000259" key="2">
    <source>
        <dbReference type="PROSITE" id="PS51203"/>
    </source>
</evidence>
<keyword evidence="6" id="KW-1185">Reference proteome</keyword>
<dbReference type="OrthoDB" id="425679at2759"/>
<dbReference type="AlphaFoldDB" id="A0A9P1C1S2"/>
<dbReference type="SUPFAM" id="SSF49764">
    <property type="entry name" value="HSP20-like chaperones"/>
    <property type="match status" value="1"/>
</dbReference>
<evidence type="ECO:0000256" key="1">
    <source>
        <dbReference type="SAM" id="MobiDB-lite"/>
    </source>
</evidence>
<protein>
    <submittedName>
        <fullName evidence="5">JmjC domain-containing protein 8</fullName>
    </submittedName>
</protein>
<reference evidence="4" key="2">
    <citation type="submission" date="2024-04" db="EMBL/GenBank/DDBJ databases">
        <authorList>
            <person name="Chen Y."/>
            <person name="Shah S."/>
            <person name="Dougan E. K."/>
            <person name="Thang M."/>
            <person name="Chan C."/>
        </authorList>
    </citation>
    <scope>NUCLEOTIDE SEQUENCE [LARGE SCALE GENOMIC DNA]</scope>
</reference>
<evidence type="ECO:0000313" key="4">
    <source>
        <dbReference type="EMBL" id="CAL1136547.1"/>
    </source>
</evidence>
<evidence type="ECO:0000313" key="5">
    <source>
        <dbReference type="EMBL" id="CAL4770484.1"/>
    </source>
</evidence>
<name>A0A9P1C1S2_9DINO</name>
<feature type="compositionally biased region" description="Low complexity" evidence="1">
    <location>
        <begin position="47"/>
        <end position="60"/>
    </location>
</feature>